<evidence type="ECO:0000313" key="1">
    <source>
        <dbReference type="EMBL" id="KAJ1946456.1"/>
    </source>
</evidence>
<name>A0ACC1JCE1_9FUNG</name>
<reference evidence="1" key="1">
    <citation type="submission" date="2022-07" db="EMBL/GenBank/DDBJ databases">
        <title>Phylogenomic reconstructions and comparative analyses of Kickxellomycotina fungi.</title>
        <authorList>
            <person name="Reynolds N.K."/>
            <person name="Stajich J.E."/>
            <person name="Barry K."/>
            <person name="Grigoriev I.V."/>
            <person name="Crous P."/>
            <person name="Smith M.E."/>
        </authorList>
    </citation>
    <scope>NUCLEOTIDE SEQUENCE</scope>
    <source>
        <strain evidence="1">NRRL 5244</strain>
    </source>
</reference>
<protein>
    <submittedName>
        <fullName evidence="1">Phosphatidylcholine and lysophosphatidylcholine phospholipase</fullName>
    </submittedName>
</protein>
<accession>A0ACC1JCE1</accession>
<gene>
    <name evidence="1" type="primary">NTE1</name>
    <name evidence="1" type="ORF">FBU59_002024</name>
</gene>
<dbReference type="Proteomes" id="UP001150603">
    <property type="component" value="Unassembled WGS sequence"/>
</dbReference>
<sequence>DNGNISILAEYGQGQSIGEPGLLLNEPSSSNLHAIRDTELVRIPSALFKALMRTAPNLTFHLSRALAVRTAQSLQNHQMIEQQRARLAEAMGSHASEGGMRSHNKNLKSIGIIPVSNDVPVHVFAQQLEHALRSVAGNVALLDHTAVSRVLGRHAFGRMARLKTVSWIAELEQRCRLLLHVADGGISSPWTRHCVRHADFILLVGVADGDSSVGEYERLLLSLKTTARKELVLLHETRSCTTGSTREWLRLRPWVHAHHHMQMPLGALDMDGEMESGQHNGGILGSARSLLVSSLVQSSRRVLPGVTRRHIRILKSRIEYYYNALKHSDPYARKTLHGSRSDFARLARYLCGKSVGIVMSGGGARGMALLGVLRAFEEAGIPVDMVGGTSIGAFVSGLYAQSPDTVAVHGPAKAFARRMSSTWRFLLDVTFPILAYTSGREFNRAIWKVFRNVEIEDLWLPFYCITANITKSRPEVHIAGLLWRVVRASMSLSGFLPPLCDANGDMLVDGGYLDNLPVRAMQSELGADMIFAIDIAGENDSSPVRYGESVSGIWVLLNHLNPFRKYWIPTLSEVQTRLTYSSSDKELESAKANAGCVYLRVPPRDVGVLDFGRFDELHRRGYEYAKLWTSAWQREGLLGLWQDDRAAAGIGGLPANTSSDGAVPKAVNLARRNSI</sequence>
<organism evidence="1 2">
    <name type="scientific">Linderina macrospora</name>
    <dbReference type="NCBI Taxonomy" id="4868"/>
    <lineage>
        <taxon>Eukaryota</taxon>
        <taxon>Fungi</taxon>
        <taxon>Fungi incertae sedis</taxon>
        <taxon>Zoopagomycota</taxon>
        <taxon>Kickxellomycotina</taxon>
        <taxon>Kickxellomycetes</taxon>
        <taxon>Kickxellales</taxon>
        <taxon>Kickxellaceae</taxon>
        <taxon>Linderina</taxon>
    </lineage>
</organism>
<comment type="caution">
    <text evidence="1">The sequence shown here is derived from an EMBL/GenBank/DDBJ whole genome shotgun (WGS) entry which is preliminary data.</text>
</comment>
<evidence type="ECO:0000313" key="2">
    <source>
        <dbReference type="Proteomes" id="UP001150603"/>
    </source>
</evidence>
<proteinExistence type="predicted"/>
<keyword evidence="2" id="KW-1185">Reference proteome</keyword>
<feature type="non-terminal residue" evidence="1">
    <location>
        <position position="1"/>
    </location>
</feature>
<dbReference type="EMBL" id="JANBPW010001044">
    <property type="protein sequence ID" value="KAJ1946456.1"/>
    <property type="molecule type" value="Genomic_DNA"/>
</dbReference>